<organism evidence="3 4">
    <name type="scientific">Cyphellophora attinorum</name>
    <dbReference type="NCBI Taxonomy" id="1664694"/>
    <lineage>
        <taxon>Eukaryota</taxon>
        <taxon>Fungi</taxon>
        <taxon>Dikarya</taxon>
        <taxon>Ascomycota</taxon>
        <taxon>Pezizomycotina</taxon>
        <taxon>Eurotiomycetes</taxon>
        <taxon>Chaetothyriomycetidae</taxon>
        <taxon>Chaetothyriales</taxon>
        <taxon>Cyphellophoraceae</taxon>
        <taxon>Cyphellophora</taxon>
    </lineage>
</organism>
<evidence type="ECO:0000256" key="2">
    <source>
        <dbReference type="SAM" id="Phobius"/>
    </source>
</evidence>
<dbReference type="STRING" id="1664694.A0A0N1NX12"/>
<dbReference type="GeneID" id="28733934"/>
<dbReference type="OrthoDB" id="5372451at2759"/>
<feature type="transmembrane region" description="Helical" evidence="2">
    <location>
        <begin position="26"/>
        <end position="45"/>
    </location>
</feature>
<evidence type="ECO:0000256" key="1">
    <source>
        <dbReference type="SAM" id="MobiDB-lite"/>
    </source>
</evidence>
<dbReference type="AlphaFoldDB" id="A0A0N1NX12"/>
<comment type="caution">
    <text evidence="3">The sequence shown here is derived from an EMBL/GenBank/DDBJ whole genome shotgun (WGS) entry which is preliminary data.</text>
</comment>
<name>A0A0N1NX12_9EURO</name>
<keyword evidence="4" id="KW-1185">Reference proteome</keyword>
<dbReference type="EMBL" id="LFJN01000022">
    <property type="protein sequence ID" value="KPI37757.1"/>
    <property type="molecule type" value="Genomic_DNA"/>
</dbReference>
<dbReference type="Proteomes" id="UP000038010">
    <property type="component" value="Unassembled WGS sequence"/>
</dbReference>
<feature type="region of interest" description="Disordered" evidence="1">
    <location>
        <begin position="1"/>
        <end position="22"/>
    </location>
</feature>
<dbReference type="VEuPathDB" id="FungiDB:AB675_211"/>
<keyword evidence="2" id="KW-0472">Membrane</keyword>
<gene>
    <name evidence="3" type="ORF">AB675_211</name>
</gene>
<sequence length="714" mass="78758">MPLNPVMFPRRHGESRPNSIRAKPPLGITTPLLATAAVVAAVATLQWPRRWLLSGCGVESLVLIYGSRNGTRILGNIPLWTILATLNVIYAVSSTSWLLYLGFTAFMVPCVGLTCLLQFTIVADFVRKNFRNLLKQLHFTRDKIALFNLPAMEIDTEVDGLMVIRGLTIQLSSLTAVAHGIELGIKLADDIELAAHCEEVTIRLFREIKVGDVLANIKGGSETTFAEIEEDTEDTNDDDGIFTNTALLRAATVGSEGFKDRPKLRESLTGAQSMTNISAGDGLDQITTLSPDDAAADQKYRELLNEIRRTSAIYQSRADLRQKAGVNGVEALSERQLLAAVCTGMHELPSVPHPPERSIKVTTLQNLSSPATRRFLHRLPFLLRLLLMVLSYFHTITFASISAAGSGKWFKAVLQQQIFRHYADHNAELRRLQRKISHWLNDANFCIQLIDVTGQTYVPLSTDYSSVAQLKLSEVVAYRTLPDSGSTAQVLRLGGADASFTIPSFLLPHHEHIIPPEPTKEDKAEFQVVINDTDDKIKSVRAESELKRVLKDETVVTMSVHGSLPAVLDQSLLNFVAAVVKATKVIEFEKDADQDVNTVEDDASRDPVPGLERVSTIAKSKFKAFSKRTFQSLADGTTKEDIRQFTRDLNQATKQGFKKVAVAGMVNDRWIAKMVGRVAAKLEQAQGEVGYTGDIPVALEPYRPKEPLAAKLLP</sequence>
<accession>A0A0N1NX12</accession>
<feature type="transmembrane region" description="Helical" evidence="2">
    <location>
        <begin position="381"/>
        <end position="401"/>
    </location>
</feature>
<dbReference type="RefSeq" id="XP_017997720.1">
    <property type="nucleotide sequence ID" value="XM_018142064.1"/>
</dbReference>
<feature type="transmembrane region" description="Helical" evidence="2">
    <location>
        <begin position="79"/>
        <end position="100"/>
    </location>
</feature>
<evidence type="ECO:0000313" key="3">
    <source>
        <dbReference type="EMBL" id="KPI37757.1"/>
    </source>
</evidence>
<keyword evidence="2" id="KW-0812">Transmembrane</keyword>
<feature type="transmembrane region" description="Helical" evidence="2">
    <location>
        <begin position="106"/>
        <end position="126"/>
    </location>
</feature>
<proteinExistence type="predicted"/>
<keyword evidence="2" id="KW-1133">Transmembrane helix</keyword>
<protein>
    <submittedName>
        <fullName evidence="3">Uncharacterized protein</fullName>
    </submittedName>
</protein>
<evidence type="ECO:0000313" key="4">
    <source>
        <dbReference type="Proteomes" id="UP000038010"/>
    </source>
</evidence>
<reference evidence="3 4" key="1">
    <citation type="submission" date="2015-06" db="EMBL/GenBank/DDBJ databases">
        <title>Draft genome of the ant-associated black yeast Phialophora attae CBS 131958.</title>
        <authorList>
            <person name="Moreno L.F."/>
            <person name="Stielow B.J."/>
            <person name="de Hoog S."/>
            <person name="Vicente V.A."/>
            <person name="Weiss V.A."/>
            <person name="de Vries M."/>
            <person name="Cruz L.M."/>
            <person name="Souza E.M."/>
        </authorList>
    </citation>
    <scope>NUCLEOTIDE SEQUENCE [LARGE SCALE GENOMIC DNA]</scope>
    <source>
        <strain evidence="3 4">CBS 131958</strain>
    </source>
</reference>